<dbReference type="SUPFAM" id="SSF56925">
    <property type="entry name" value="OMPA-like"/>
    <property type="match status" value="1"/>
</dbReference>
<proteinExistence type="predicted"/>
<protein>
    <recommendedName>
        <fullName evidence="2">Outer membrane protein beta-barrel domain-containing protein</fullName>
    </recommendedName>
</protein>
<dbReference type="Gene3D" id="2.40.160.20">
    <property type="match status" value="1"/>
</dbReference>
<organism evidence="1">
    <name type="scientific">Desulfobacca acetoxidans</name>
    <dbReference type="NCBI Taxonomy" id="60893"/>
    <lineage>
        <taxon>Bacteria</taxon>
        <taxon>Pseudomonadati</taxon>
        <taxon>Thermodesulfobacteriota</taxon>
        <taxon>Desulfobaccia</taxon>
        <taxon>Desulfobaccales</taxon>
        <taxon>Desulfobaccaceae</taxon>
        <taxon>Desulfobacca</taxon>
    </lineage>
</organism>
<sequence>MTCRQTWFSLACGLALFYAAAIPAWGESYVELFIGGVHTENDHIPFSIRHPYPNGVSSEILAVPGRIHLAINQSGTAGLRLGTWFVQDGFPRFNPPPWMRYFGCYFDFSFHRLDYRPQKMDTLSIDNVPPVFGIKAVPNDKHTNRFLSEARVFTLAFMVAARYGFFPTDEVPFGRLQPYIALGPGLFIMDQEVTVQTMSWLAERKMFTNWFNISPQSNTSVSVCLIGDAGLRWMFNKHFSADLFFRFRRATPGFTYKYRDPLTSQYTSFTMHPTFNIYSLNLGLAYHF</sequence>
<comment type="caution">
    <text evidence="1">The sequence shown here is derived from an EMBL/GenBank/DDBJ whole genome shotgun (WGS) entry which is preliminary data.</text>
</comment>
<evidence type="ECO:0000313" key="1">
    <source>
        <dbReference type="EMBL" id="HHS29551.1"/>
    </source>
</evidence>
<evidence type="ECO:0008006" key="2">
    <source>
        <dbReference type="Google" id="ProtNLM"/>
    </source>
</evidence>
<dbReference type="InterPro" id="IPR011250">
    <property type="entry name" value="OMP/PagP_B-barrel"/>
</dbReference>
<dbReference type="AlphaFoldDB" id="A0A7V6A410"/>
<name>A0A7V6A410_9BACT</name>
<gene>
    <name evidence="1" type="ORF">ENV52_07615</name>
</gene>
<dbReference type="EMBL" id="DTGR01000124">
    <property type="protein sequence ID" value="HHS29551.1"/>
    <property type="molecule type" value="Genomic_DNA"/>
</dbReference>
<reference evidence="1" key="1">
    <citation type="journal article" date="2020" name="mSystems">
        <title>Genome- and Community-Level Interaction Insights into Carbon Utilization and Element Cycling Functions of Hydrothermarchaeota in Hydrothermal Sediment.</title>
        <authorList>
            <person name="Zhou Z."/>
            <person name="Liu Y."/>
            <person name="Xu W."/>
            <person name="Pan J."/>
            <person name="Luo Z.H."/>
            <person name="Li M."/>
        </authorList>
    </citation>
    <scope>NUCLEOTIDE SEQUENCE [LARGE SCALE GENOMIC DNA]</scope>
    <source>
        <strain evidence="1">SpSt-767</strain>
    </source>
</reference>
<accession>A0A7V6A410</accession>